<keyword evidence="6" id="KW-0472">Membrane</keyword>
<gene>
    <name evidence="8" type="ORF">NQD44_06660</name>
</gene>
<dbReference type="RefSeq" id="WP_257384507.1">
    <property type="nucleotide sequence ID" value="NZ_JANJPK010000015.1"/>
</dbReference>
<feature type="transmembrane region" description="Helical" evidence="6">
    <location>
        <begin position="1066"/>
        <end position="1085"/>
    </location>
</feature>
<dbReference type="SMART" id="SM01208">
    <property type="entry name" value="G5"/>
    <property type="match status" value="11"/>
</dbReference>
<dbReference type="EMBL" id="JANJPK010000015">
    <property type="protein sequence ID" value="MCR1232783.1"/>
    <property type="molecule type" value="Genomic_DNA"/>
</dbReference>
<organism evidence="8 9">
    <name type="scientific">Streptococcus suis</name>
    <dbReference type="NCBI Taxonomy" id="1307"/>
    <lineage>
        <taxon>Bacteria</taxon>
        <taxon>Bacillati</taxon>
        <taxon>Bacillota</taxon>
        <taxon>Bacilli</taxon>
        <taxon>Lactobacillales</taxon>
        <taxon>Streptococcaceae</taxon>
        <taxon>Streptococcus</taxon>
    </lineage>
</organism>
<dbReference type="Proteomes" id="UP001206089">
    <property type="component" value="Unassembled WGS sequence"/>
</dbReference>
<feature type="domain" description="G5" evidence="7">
    <location>
        <begin position="867"/>
        <end position="947"/>
    </location>
</feature>
<feature type="domain" description="G5" evidence="7">
    <location>
        <begin position="300"/>
        <end position="380"/>
    </location>
</feature>
<feature type="domain" description="G5" evidence="7">
    <location>
        <begin position="624"/>
        <end position="704"/>
    </location>
</feature>
<evidence type="ECO:0000313" key="9">
    <source>
        <dbReference type="Proteomes" id="UP001206089"/>
    </source>
</evidence>
<keyword evidence="3" id="KW-0732">Signal</keyword>
<name>A0AAW5LWZ1_STRSU</name>
<reference evidence="8" key="1">
    <citation type="submission" date="2022-07" db="EMBL/GenBank/DDBJ databases">
        <authorList>
            <person name="Peng Z."/>
        </authorList>
    </citation>
    <scope>NUCLEOTIDE SEQUENCE</scope>
    <source>
        <strain evidence="8">2022WUSS069</strain>
    </source>
</reference>
<keyword evidence="6" id="KW-0812">Transmembrane</keyword>
<feature type="domain" description="G5" evidence="7">
    <location>
        <begin position="219"/>
        <end position="299"/>
    </location>
</feature>
<feature type="domain" description="G5" evidence="7">
    <location>
        <begin position="948"/>
        <end position="1028"/>
    </location>
</feature>
<evidence type="ECO:0000259" key="7">
    <source>
        <dbReference type="PROSITE" id="PS51109"/>
    </source>
</evidence>
<feature type="domain" description="G5" evidence="7">
    <location>
        <begin position="786"/>
        <end position="866"/>
    </location>
</feature>
<accession>A0AAW5LWZ1</accession>
<dbReference type="Gene3D" id="2.20.230.10">
    <property type="entry name" value="Resuscitation-promoting factor rpfb"/>
    <property type="match status" value="11"/>
</dbReference>
<dbReference type="AlphaFoldDB" id="A0AAW5LWZ1"/>
<keyword evidence="4" id="KW-0572">Peptidoglycan-anchor</keyword>
<dbReference type="InterPro" id="IPR011098">
    <property type="entry name" value="G5_dom"/>
</dbReference>
<dbReference type="InterPro" id="IPR019931">
    <property type="entry name" value="LPXTG_anchor"/>
</dbReference>
<keyword evidence="6" id="KW-1133">Transmembrane helix</keyword>
<evidence type="ECO:0000256" key="1">
    <source>
        <dbReference type="ARBA" id="ARBA00022512"/>
    </source>
</evidence>
<dbReference type="Pfam" id="PF00746">
    <property type="entry name" value="Gram_pos_anchor"/>
    <property type="match status" value="1"/>
</dbReference>
<evidence type="ECO:0000256" key="3">
    <source>
        <dbReference type="ARBA" id="ARBA00022729"/>
    </source>
</evidence>
<evidence type="ECO:0000256" key="5">
    <source>
        <dbReference type="SAM" id="MobiDB-lite"/>
    </source>
</evidence>
<evidence type="ECO:0000256" key="6">
    <source>
        <dbReference type="SAM" id="Phobius"/>
    </source>
</evidence>
<sequence length="1091" mass="116713">MRSKRFQGLVGLALIASLLNPLPWFNNVMLIGSTVVNANDLPPGETPPGEDEELPDAEQLALIKKISGYLSEIEASLADGDKDTADYLFTESDAMGGYATSIAAVSNVKNSAERAKLQARIEAIRAQLSGTVQPPSPVITTEEVTETKEEPYDTIRIKDPNLEEGKEEVATPGQAGVRTIVYTVTKTDGVETGRVVKSDEVTTPVINEVIRVGTKKTVVSVITLEEETETKAVPYETIRENDPTLEEGKEVVSVAGKAGVRTIVYTVTKTDGVETSRVVKSDSITTPAVNEVIKVGTKKAPVITTEEVTETKAVPYETVRENDPTLEEGKEVVSVAGKAGVRTIVYTVTKTDGVETSRVVKSDSVTTPAVNEVIKVGTKKVPGITTEEVTETKAVPYETVRENDPTLEEGKEVVSVAGKAGVRTIVYTVTKTDGVETGRVVKSDSITTPAVNEVIKVGTKKAPVITTEEVTETKAVPYETVRENDPTLEEGKEVVSVAGKAGVRTIVYTVTKTDGVETSRVVKSDSVTTPAVNEVIKVGTKKVPGITTEEVTETEAIPYETVRENDPTLEEGKEVVSVAGKAGVRTIVYTVTKTDGVETSRVVKSDSVTTPAVNEVIKVGTKKVPGITTEEVTETEAIPYETVRENDPTLEEGKEVVSVAGKAGVRTIVYTVTKTDGVETGREVKSDVVTTPAVNEVIKVGTKKAPVITTEEVTETEAVPYETVREDDPTLEEGKEVVSVAGKAGVRTIVYTVTKTDGVETGREVKSDVVTTPAVNEVIKVGTKKAPVITTEEVSETEAVAYETVREDDPTLEEGKEVVSVAGKAGVRTIVYTVTKTDGVETGREVKSDVVTTPAVNEVIKVGTKKAPVITTEEVTETEAVAYETVRENDPTLEEGKEVVSVAGKAGVRTIVYTVTKTDGVETGREVKSDVVTTPAVNEVIKVGTKKAPVITTEEVTETEAVAYETVRENDPTLEEGKEVVSVAGKAGVRTIVYTVTKTDGVETGREVKSDVVTTPAVNEVIKVGTKKVAPSIKNDVQKNEETVTKPQTSQNDKNKTVLPETGERVSTSIWMTFVGFVMMGVAFIKKRKQQ</sequence>
<dbReference type="PROSITE" id="PS51109">
    <property type="entry name" value="G5"/>
    <property type="match status" value="11"/>
</dbReference>
<evidence type="ECO:0000256" key="2">
    <source>
        <dbReference type="ARBA" id="ARBA00022525"/>
    </source>
</evidence>
<feature type="domain" description="G5" evidence="7">
    <location>
        <begin position="136"/>
        <end position="216"/>
    </location>
</feature>
<feature type="region of interest" description="Disordered" evidence="5">
    <location>
        <begin position="1038"/>
        <end position="1062"/>
    </location>
</feature>
<feature type="domain" description="G5" evidence="7">
    <location>
        <begin position="705"/>
        <end position="785"/>
    </location>
</feature>
<proteinExistence type="predicted"/>
<feature type="domain" description="G5" evidence="7">
    <location>
        <begin position="543"/>
        <end position="623"/>
    </location>
</feature>
<feature type="domain" description="G5" evidence="7">
    <location>
        <begin position="462"/>
        <end position="542"/>
    </location>
</feature>
<feature type="domain" description="G5" evidence="7">
    <location>
        <begin position="381"/>
        <end position="461"/>
    </location>
</feature>
<comment type="caution">
    <text evidence="8">The sequence shown here is derived from an EMBL/GenBank/DDBJ whole genome shotgun (WGS) entry which is preliminary data.</text>
</comment>
<protein>
    <submittedName>
        <fullName evidence="8">G5 domain-containing protein</fullName>
    </submittedName>
</protein>
<keyword evidence="2" id="KW-0964">Secreted</keyword>
<keyword evidence="1" id="KW-0134">Cell wall</keyword>
<evidence type="ECO:0000313" key="8">
    <source>
        <dbReference type="EMBL" id="MCR1232783.1"/>
    </source>
</evidence>
<evidence type="ECO:0000256" key="4">
    <source>
        <dbReference type="ARBA" id="ARBA00023088"/>
    </source>
</evidence>
<dbReference type="Pfam" id="PF07501">
    <property type="entry name" value="G5"/>
    <property type="match status" value="11"/>
</dbReference>